<gene>
    <name evidence="2" type="ORF">SAMN05444380_10957</name>
</gene>
<dbReference type="Proteomes" id="UP000181976">
    <property type="component" value="Unassembled WGS sequence"/>
</dbReference>
<protein>
    <recommendedName>
        <fullName evidence="1">SiaC family regulatory phosphoprotein domain-containing protein</fullName>
    </recommendedName>
</protein>
<accession>A0A1I1ZBE8</accession>
<dbReference type="STRING" id="385682.SAMN05444380_10957"/>
<evidence type="ECO:0000313" key="3">
    <source>
        <dbReference type="Proteomes" id="UP000181976"/>
    </source>
</evidence>
<dbReference type="eggNOG" id="ENOG5031W5M">
    <property type="taxonomic scope" value="Bacteria"/>
</dbReference>
<reference evidence="2 3" key="1">
    <citation type="submission" date="2016-10" db="EMBL/GenBank/DDBJ databases">
        <authorList>
            <person name="de Groot N.N."/>
        </authorList>
    </citation>
    <scope>NUCLEOTIDE SEQUENCE [LARGE SCALE GENOMIC DNA]</scope>
    <source>
        <strain evidence="2 3">DSM 19012</strain>
    </source>
</reference>
<dbReference type="EMBL" id="FONA01000009">
    <property type="protein sequence ID" value="SFE29009.1"/>
    <property type="molecule type" value="Genomic_DNA"/>
</dbReference>
<dbReference type="Pfam" id="PF09345">
    <property type="entry name" value="SiaC"/>
    <property type="match status" value="1"/>
</dbReference>
<dbReference type="OrthoDB" id="5297629at2"/>
<organism evidence="2 3">
    <name type="scientific">Thermophagus xiamenensis</name>
    <dbReference type="NCBI Taxonomy" id="385682"/>
    <lineage>
        <taxon>Bacteria</taxon>
        <taxon>Pseudomonadati</taxon>
        <taxon>Bacteroidota</taxon>
        <taxon>Bacteroidia</taxon>
        <taxon>Marinilabiliales</taxon>
        <taxon>Marinilabiliaceae</taxon>
        <taxon>Thermophagus</taxon>
    </lineage>
</organism>
<name>A0A1I1ZBE8_9BACT</name>
<dbReference type="InParanoid" id="A0A1I1ZBE8"/>
<evidence type="ECO:0000259" key="1">
    <source>
        <dbReference type="Pfam" id="PF09345"/>
    </source>
</evidence>
<dbReference type="RefSeq" id="WP_010526358.1">
    <property type="nucleotide sequence ID" value="NZ_AFSL01000008.1"/>
</dbReference>
<dbReference type="InterPro" id="IPR018530">
    <property type="entry name" value="SiaC"/>
</dbReference>
<evidence type="ECO:0000313" key="2">
    <source>
        <dbReference type="EMBL" id="SFE29009.1"/>
    </source>
</evidence>
<sequence>MDVINIQGTDDTPSVILDKASGKFEISGRSLPEDVNMFYEPILDWIDLYSEDPNDRTEFSFKLEYFNTASSKIILDILLKLEEIMEKGKEVVIKWHYHEDEEDMLEAGEEYADIVEIPFDYVLYND</sequence>
<proteinExistence type="predicted"/>
<feature type="domain" description="SiaC family regulatory phosphoprotein" evidence="1">
    <location>
        <begin position="6"/>
        <end position="122"/>
    </location>
</feature>
<keyword evidence="3" id="KW-1185">Reference proteome</keyword>
<dbReference type="AlphaFoldDB" id="A0A1I1ZBE8"/>